<keyword evidence="1" id="KW-0732">Signal</keyword>
<keyword evidence="3" id="KW-1185">Reference proteome</keyword>
<dbReference type="RefSeq" id="WP_035080425.1">
    <property type="nucleotide sequence ID" value="NZ_JQGC01000004.1"/>
</dbReference>
<name>A0A087M4W3_9HYPH</name>
<comment type="caution">
    <text evidence="2">The sequence shown here is derived from an EMBL/GenBank/DDBJ whole genome shotgun (WGS) entry which is preliminary data.</text>
</comment>
<evidence type="ECO:0000313" key="2">
    <source>
        <dbReference type="EMBL" id="KFL31916.1"/>
    </source>
</evidence>
<dbReference type="AlphaFoldDB" id="A0A087M4W3"/>
<protein>
    <recommendedName>
        <fullName evidence="4">DUF2059 domain-containing protein</fullName>
    </recommendedName>
</protein>
<sequence>MKFGIFLVAAGLMMATPAMALTVGEAEAVVGIVEQLADETGEGMVADAAEIFFDYDALGANLIPAAGFDRASWVTAYDAVASGYMAVIPLDEFNAVFEEPLALLEASALADDQKAMMREHIVGLVAEAQATREQGMVHADIVRPLEGRLHALFFGEFGE</sequence>
<gene>
    <name evidence="2" type="ORF">JP75_05805</name>
</gene>
<organism evidence="2 3">
    <name type="scientific">Devosia riboflavina</name>
    <dbReference type="NCBI Taxonomy" id="46914"/>
    <lineage>
        <taxon>Bacteria</taxon>
        <taxon>Pseudomonadati</taxon>
        <taxon>Pseudomonadota</taxon>
        <taxon>Alphaproteobacteria</taxon>
        <taxon>Hyphomicrobiales</taxon>
        <taxon>Devosiaceae</taxon>
        <taxon>Devosia</taxon>
    </lineage>
</organism>
<reference evidence="2 3" key="1">
    <citation type="submission" date="2014-08" db="EMBL/GenBank/DDBJ databases">
        <authorList>
            <person name="Hassan Y.I."/>
            <person name="Lepp D."/>
            <person name="Zhou T."/>
        </authorList>
    </citation>
    <scope>NUCLEOTIDE SEQUENCE [LARGE SCALE GENOMIC DNA]</scope>
    <source>
        <strain evidence="2 3">IFO13584</strain>
    </source>
</reference>
<feature type="signal peptide" evidence="1">
    <location>
        <begin position="1"/>
        <end position="20"/>
    </location>
</feature>
<dbReference type="Proteomes" id="UP000028981">
    <property type="component" value="Unassembled WGS sequence"/>
</dbReference>
<evidence type="ECO:0000256" key="1">
    <source>
        <dbReference type="SAM" id="SignalP"/>
    </source>
</evidence>
<accession>A0A087M4W3</accession>
<dbReference type="OrthoDB" id="7950212at2"/>
<evidence type="ECO:0008006" key="4">
    <source>
        <dbReference type="Google" id="ProtNLM"/>
    </source>
</evidence>
<feature type="chain" id="PRO_5001825893" description="DUF2059 domain-containing protein" evidence="1">
    <location>
        <begin position="21"/>
        <end position="159"/>
    </location>
</feature>
<dbReference type="EMBL" id="JQGC01000004">
    <property type="protein sequence ID" value="KFL31916.1"/>
    <property type="molecule type" value="Genomic_DNA"/>
</dbReference>
<evidence type="ECO:0000313" key="3">
    <source>
        <dbReference type="Proteomes" id="UP000028981"/>
    </source>
</evidence>
<proteinExistence type="predicted"/>